<evidence type="ECO:0000313" key="1">
    <source>
        <dbReference type="EMBL" id="MFH6603337.1"/>
    </source>
</evidence>
<dbReference type="EMBL" id="JBHFPV010000001">
    <property type="protein sequence ID" value="MFH6603337.1"/>
    <property type="molecule type" value="Genomic_DNA"/>
</dbReference>
<dbReference type="Proteomes" id="UP001595191">
    <property type="component" value="Unassembled WGS sequence"/>
</dbReference>
<comment type="caution">
    <text evidence="1">The sequence shown here is derived from an EMBL/GenBank/DDBJ whole genome shotgun (WGS) entry which is preliminary data.</text>
</comment>
<sequence length="383" mass="42602">MVDFPEKLRKKLLKRETEGALRSLAGNDNKVDFSSNDYLGFARNEALFAKTFQLLLKEGISQNGSTGSRLLSGNHRLYGRLEKDLAQFHKAESALVFNSGYDANIGFFSTVPKREDVVFYDELVHASIRDGIKLGNAKSYKFDHNSIDDLISCVERNRSIKETSGEVYIVTESVFSMDGDSPDLSALVNLCANNNYHLIVDEAHATGVMGNKGAGLVQHLNLHGEVFARIATFGKALGSHGAAILGSVELIDYLVNFSRSFIYTTGLTPHTLATIVSAYQFLDSAEEEQQRLLENISYFKQKLKTLELDPFFVPSDSPIQSCVIPGNEKVRCVSRKLGDEGFDIKAILAPTVPEGQERLRFCLHSFNTEGEITWVLQLLKKYL</sequence>
<proteinExistence type="predicted"/>
<gene>
    <name evidence="1" type="ORF">ACEZ3G_07610</name>
</gene>
<keyword evidence="1" id="KW-0032">Aminotransferase</keyword>
<keyword evidence="2" id="KW-1185">Reference proteome</keyword>
<keyword evidence="1" id="KW-0808">Transferase</keyword>
<reference evidence="1" key="1">
    <citation type="submission" date="2024-09" db="EMBL/GenBank/DDBJ databases">
        <authorList>
            <person name="Liu J."/>
        </authorList>
    </citation>
    <scope>NUCLEOTIDE SEQUENCE</scope>
    <source>
        <strain evidence="1">NBU2967</strain>
    </source>
</reference>
<protein>
    <submittedName>
        <fullName evidence="1">Aminotransferase class I/II-fold pyridoxal phosphate-dependent enzyme</fullName>
    </submittedName>
</protein>
<organism evidence="1 2">
    <name type="scientific">Meishania litoralis</name>
    <dbReference type="NCBI Taxonomy" id="3434685"/>
    <lineage>
        <taxon>Bacteria</taxon>
        <taxon>Pseudomonadati</taxon>
        <taxon>Bacteroidota</taxon>
        <taxon>Flavobacteriia</taxon>
        <taxon>Flavobacteriales</taxon>
        <taxon>Flavobacteriaceae</taxon>
        <taxon>Meishania</taxon>
    </lineage>
</organism>
<name>A0ACC7LIH2_9FLAO</name>
<evidence type="ECO:0000313" key="2">
    <source>
        <dbReference type="Proteomes" id="UP001595191"/>
    </source>
</evidence>
<accession>A0ACC7LIH2</accession>